<evidence type="ECO:0000259" key="5">
    <source>
        <dbReference type="PROSITE" id="PS50126"/>
    </source>
</evidence>
<dbReference type="EMBL" id="CP036291">
    <property type="protein sequence ID" value="QDU90860.1"/>
    <property type="molecule type" value="Genomic_DNA"/>
</dbReference>
<reference evidence="6 7" key="1">
    <citation type="submission" date="2019-02" db="EMBL/GenBank/DDBJ databases">
        <title>Deep-cultivation of Planctomycetes and their phenomic and genomic characterization uncovers novel biology.</title>
        <authorList>
            <person name="Wiegand S."/>
            <person name="Jogler M."/>
            <person name="Boedeker C."/>
            <person name="Pinto D."/>
            <person name="Vollmers J."/>
            <person name="Rivas-Marin E."/>
            <person name="Kohn T."/>
            <person name="Peeters S.H."/>
            <person name="Heuer A."/>
            <person name="Rast P."/>
            <person name="Oberbeckmann S."/>
            <person name="Bunk B."/>
            <person name="Jeske O."/>
            <person name="Meyerdierks A."/>
            <person name="Storesund J.E."/>
            <person name="Kallscheuer N."/>
            <person name="Luecker S."/>
            <person name="Lage O.M."/>
            <person name="Pohl T."/>
            <person name="Merkel B.J."/>
            <person name="Hornburger P."/>
            <person name="Mueller R.-W."/>
            <person name="Bruemmer F."/>
            <person name="Labrenz M."/>
            <person name="Spormann A.M."/>
            <person name="Op den Camp H."/>
            <person name="Overmann J."/>
            <person name="Amann R."/>
            <person name="Jetten M.S.M."/>
            <person name="Mascher T."/>
            <person name="Medema M.H."/>
            <person name="Devos D.P."/>
            <person name="Kaster A.-K."/>
            <person name="Ovreas L."/>
            <person name="Rohde M."/>
            <person name="Galperin M.Y."/>
            <person name="Jogler C."/>
        </authorList>
    </citation>
    <scope>NUCLEOTIDE SEQUENCE [LARGE SCALE GENOMIC DNA]</scope>
    <source>
        <strain evidence="6 7">Pla175</strain>
    </source>
</reference>
<evidence type="ECO:0000256" key="1">
    <source>
        <dbReference type="ARBA" id="ARBA00006767"/>
    </source>
</evidence>
<feature type="domain" description="S1 motif" evidence="5">
    <location>
        <begin position="195"/>
        <end position="275"/>
    </location>
</feature>
<evidence type="ECO:0000313" key="6">
    <source>
        <dbReference type="EMBL" id="QDU90860.1"/>
    </source>
</evidence>
<gene>
    <name evidence="6" type="ORF">Pla175_42730</name>
</gene>
<dbReference type="RefSeq" id="WP_145290188.1">
    <property type="nucleotide sequence ID" value="NZ_CP036291.1"/>
</dbReference>
<feature type="compositionally biased region" description="Low complexity" evidence="4">
    <location>
        <begin position="24"/>
        <end position="48"/>
    </location>
</feature>
<dbReference type="CDD" id="cd04465">
    <property type="entry name" value="S1_RPS1_repeat_ec2_hs2"/>
    <property type="match status" value="1"/>
</dbReference>
<dbReference type="Proteomes" id="UP000317429">
    <property type="component" value="Chromosome"/>
</dbReference>
<dbReference type="CDD" id="cd05688">
    <property type="entry name" value="S1_RPS1_repeat_ec3"/>
    <property type="match status" value="1"/>
</dbReference>
<dbReference type="Gene3D" id="2.40.50.140">
    <property type="entry name" value="Nucleic acid-binding proteins"/>
    <property type="match status" value="4"/>
</dbReference>
<dbReference type="OrthoDB" id="9804077at2"/>
<feature type="compositionally biased region" description="Pro residues" evidence="4">
    <location>
        <begin position="160"/>
        <end position="172"/>
    </location>
</feature>
<dbReference type="InterPro" id="IPR012340">
    <property type="entry name" value="NA-bd_OB-fold"/>
</dbReference>
<dbReference type="Pfam" id="PF00575">
    <property type="entry name" value="S1"/>
    <property type="match status" value="3"/>
</dbReference>
<dbReference type="FunFam" id="2.40.50.140:FF:000051">
    <property type="entry name" value="RNA-binding transcriptional accessory protein"/>
    <property type="match status" value="1"/>
</dbReference>
<dbReference type="InterPro" id="IPR003029">
    <property type="entry name" value="S1_domain"/>
</dbReference>
<dbReference type="PRINTS" id="PR00681">
    <property type="entry name" value="RIBOSOMALS1"/>
</dbReference>
<dbReference type="PROSITE" id="PS50126">
    <property type="entry name" value="S1"/>
    <property type="match status" value="4"/>
</dbReference>
<dbReference type="InterPro" id="IPR035104">
    <property type="entry name" value="Ribosomal_protein_S1-like"/>
</dbReference>
<keyword evidence="3" id="KW-0687">Ribonucleoprotein</keyword>
<dbReference type="PANTHER" id="PTHR10724:SF7">
    <property type="entry name" value="SMALL RIBOSOMAL SUBUNIT PROTEIN BS1C"/>
    <property type="match status" value="1"/>
</dbReference>
<feature type="domain" description="S1 motif" evidence="5">
    <location>
        <begin position="377"/>
        <end position="445"/>
    </location>
</feature>
<sequence length="581" mass="62433">MSEELKPEASGPVASDPSGPQQVEGAPPAGQPQEAAPEQAAPEQAAMPRPDEPAPAEAPAAQPSVDPAPVADQSVEQAPGQSALPTPAADQGSFEPVHIEPAPVVSEMVSEALASATGTEPTADDARPSERIKIGGRTVDEPAVAKPVSPGPAGDRPREPSSPPPGKYPPPNIRSQLSDDLQAEFDAMVAGQEVGEILDNASSREAVREIAAETRLTCTISKIHGEDVFVDLGGVKQGLLPMRQFGETPPEVGAQVEVVVIKLNADEGYYEVTMPTGTVDVGNWDEVQEGQVVEVNITGVNKGGLECQVAGIRGFMPMGQISIYRVEQPEEYVGQRLSCVITEAKKSRKNLVLSHRALMERERAENREKLLAEIAPGQTREGVVRSLRDFGAFVDLGGVDGMVHVSKLSWERVNHPKDVLTEGQTIKVKVEKIDRETGKIALSYRESVANPWETVESDFPVGSNAKGTVSKTMDFGAFVRLAPGVEGLIHISELDHGRVMRTTDVVTEGQQVEAKVVSVDLEKQRIGLSLRALKARPEREQSRPEPEAEPEPQENRPRMDRSKLKGGMSHKSGGDKFGLRW</sequence>
<dbReference type="AlphaFoldDB" id="A0A518DHA7"/>
<feature type="region of interest" description="Disordered" evidence="4">
    <location>
        <begin position="532"/>
        <end position="581"/>
    </location>
</feature>
<feature type="compositionally biased region" description="Basic and acidic residues" evidence="4">
    <location>
        <begin position="124"/>
        <end position="133"/>
    </location>
</feature>
<keyword evidence="7" id="KW-1185">Reference proteome</keyword>
<dbReference type="GO" id="GO:0005737">
    <property type="term" value="C:cytoplasm"/>
    <property type="evidence" value="ECO:0007669"/>
    <property type="project" value="UniProtKB-ARBA"/>
</dbReference>
<organism evidence="6 7">
    <name type="scientific">Pirellulimonas nuda</name>
    <dbReference type="NCBI Taxonomy" id="2528009"/>
    <lineage>
        <taxon>Bacteria</taxon>
        <taxon>Pseudomonadati</taxon>
        <taxon>Planctomycetota</taxon>
        <taxon>Planctomycetia</taxon>
        <taxon>Pirellulales</taxon>
        <taxon>Lacipirellulaceae</taxon>
        <taxon>Pirellulimonas</taxon>
    </lineage>
</organism>
<dbReference type="PANTHER" id="PTHR10724">
    <property type="entry name" value="30S RIBOSOMAL PROTEIN S1"/>
    <property type="match status" value="1"/>
</dbReference>
<dbReference type="KEGG" id="pnd:Pla175_42730"/>
<dbReference type="SMART" id="SM00316">
    <property type="entry name" value="S1"/>
    <property type="match status" value="4"/>
</dbReference>
<evidence type="ECO:0000313" key="7">
    <source>
        <dbReference type="Proteomes" id="UP000317429"/>
    </source>
</evidence>
<feature type="compositionally biased region" description="Basic and acidic residues" evidence="4">
    <location>
        <begin position="535"/>
        <end position="546"/>
    </location>
</feature>
<feature type="compositionally biased region" description="Polar residues" evidence="4">
    <location>
        <begin position="74"/>
        <end position="84"/>
    </location>
</feature>
<feature type="domain" description="S1 motif" evidence="5">
    <location>
        <begin position="462"/>
        <end position="531"/>
    </location>
</feature>
<comment type="similarity">
    <text evidence="1">Belongs to the bacterial ribosomal protein bS1 family.</text>
</comment>
<evidence type="ECO:0000256" key="3">
    <source>
        <dbReference type="ARBA" id="ARBA00023274"/>
    </source>
</evidence>
<protein>
    <recommendedName>
        <fullName evidence="5">S1 motif domain-containing protein</fullName>
    </recommendedName>
</protein>
<name>A0A518DHA7_9BACT</name>
<feature type="compositionally biased region" description="Basic and acidic residues" evidence="4">
    <location>
        <begin position="572"/>
        <end position="581"/>
    </location>
</feature>
<feature type="region of interest" description="Disordered" evidence="4">
    <location>
        <begin position="1"/>
        <end position="176"/>
    </location>
</feature>
<evidence type="ECO:0000256" key="2">
    <source>
        <dbReference type="ARBA" id="ARBA00022980"/>
    </source>
</evidence>
<dbReference type="InterPro" id="IPR050437">
    <property type="entry name" value="Ribos_protein_bS1-like"/>
</dbReference>
<evidence type="ECO:0000256" key="4">
    <source>
        <dbReference type="SAM" id="MobiDB-lite"/>
    </source>
</evidence>
<accession>A0A518DHA7</accession>
<dbReference type="SUPFAM" id="SSF50249">
    <property type="entry name" value="Nucleic acid-binding proteins"/>
    <property type="match status" value="4"/>
</dbReference>
<feature type="domain" description="S1 motif" evidence="5">
    <location>
        <begin position="290"/>
        <end position="356"/>
    </location>
</feature>
<proteinExistence type="inferred from homology"/>
<dbReference type="GO" id="GO:0006412">
    <property type="term" value="P:translation"/>
    <property type="evidence" value="ECO:0007669"/>
    <property type="project" value="TreeGrafter"/>
</dbReference>
<dbReference type="GO" id="GO:0003735">
    <property type="term" value="F:structural constituent of ribosome"/>
    <property type="evidence" value="ECO:0007669"/>
    <property type="project" value="TreeGrafter"/>
</dbReference>
<keyword evidence="2" id="KW-0689">Ribosomal protein</keyword>
<feature type="compositionally biased region" description="Basic and acidic residues" evidence="4">
    <location>
        <begin position="553"/>
        <end position="563"/>
    </location>
</feature>
<dbReference type="GO" id="GO:0003729">
    <property type="term" value="F:mRNA binding"/>
    <property type="evidence" value="ECO:0007669"/>
    <property type="project" value="UniProtKB-ARBA"/>
</dbReference>